<protein>
    <submittedName>
        <fullName evidence="1">Uncharacterized protein</fullName>
    </submittedName>
</protein>
<evidence type="ECO:0000313" key="1">
    <source>
        <dbReference type="EMBL" id="KAG9220025.1"/>
    </source>
</evidence>
<keyword evidence="2" id="KW-1185">Reference proteome</keyword>
<organism evidence="1 2">
    <name type="scientific">Pleurotus cornucopiae</name>
    <name type="common">Cornucopia mushroom</name>
    <dbReference type="NCBI Taxonomy" id="5321"/>
    <lineage>
        <taxon>Eukaryota</taxon>
        <taxon>Fungi</taxon>
        <taxon>Dikarya</taxon>
        <taxon>Basidiomycota</taxon>
        <taxon>Agaricomycotina</taxon>
        <taxon>Agaricomycetes</taxon>
        <taxon>Agaricomycetidae</taxon>
        <taxon>Agaricales</taxon>
        <taxon>Pleurotineae</taxon>
        <taxon>Pleurotaceae</taxon>
        <taxon>Pleurotus</taxon>
    </lineage>
</organism>
<gene>
    <name evidence="1" type="ORF">CCMSSC00406_0007885</name>
</gene>
<evidence type="ECO:0000313" key="2">
    <source>
        <dbReference type="Proteomes" id="UP000824881"/>
    </source>
</evidence>
<reference evidence="1 2" key="1">
    <citation type="journal article" date="2021" name="Appl. Environ. Microbiol.">
        <title>Genetic linkage and physical mapping for an oyster mushroom Pleurotus cornucopiae and QTL analysis for the trait cap color.</title>
        <authorList>
            <person name="Zhang Y."/>
            <person name="Gao W."/>
            <person name="Sonnenberg A."/>
            <person name="Chen Q."/>
            <person name="Zhang J."/>
            <person name="Huang C."/>
        </authorList>
    </citation>
    <scope>NUCLEOTIDE SEQUENCE [LARGE SCALE GENOMIC DNA]</scope>
    <source>
        <strain evidence="1">CCMSSC00406</strain>
    </source>
</reference>
<comment type="caution">
    <text evidence="1">The sequence shown here is derived from an EMBL/GenBank/DDBJ whole genome shotgun (WGS) entry which is preliminary data.</text>
</comment>
<sequence>MPRQFFVGGNFKLNPTSRAQMQALVKVLNDADLDLNTEIVISPPSIYLIPLKEIVRKEIKVAAQNCYYNDNGAFTGEIRCTPTSIQDDNSPLTHPNSAGQLADAGIPYVILGHSERRTLFHETSEEVAQKTKAAIAAGLSVILCVGETLQERESGATTKVVSEQLDAVVKAIKEEDWAKVVIAYEPVWAIGTGKVATSAQAQETHLAIREYLTKAVSPKVAEDTRIIYGGSVNAGNCKELSLQPDVDGFLVGGASLKPEFVDIINAKKVKAKV</sequence>
<name>A0ACB7IPI9_PLECO</name>
<dbReference type="Proteomes" id="UP000824881">
    <property type="component" value="Unassembled WGS sequence"/>
</dbReference>
<dbReference type="EMBL" id="WQMT02000008">
    <property type="protein sequence ID" value="KAG9220025.1"/>
    <property type="molecule type" value="Genomic_DNA"/>
</dbReference>
<accession>A0ACB7IPI9</accession>
<proteinExistence type="predicted"/>